<gene>
    <name evidence="3" type="ORF">LK996_01075</name>
</gene>
<protein>
    <submittedName>
        <fullName evidence="3">DUF3300 domain-containing protein</fullName>
    </submittedName>
</protein>
<evidence type="ECO:0000256" key="1">
    <source>
        <dbReference type="SAM" id="MobiDB-lite"/>
    </source>
</evidence>
<reference evidence="3" key="1">
    <citation type="submission" date="2021-10" db="EMBL/GenBank/DDBJ databases">
        <authorList>
            <person name="Lyu M."/>
            <person name="Wang X."/>
            <person name="Meng X."/>
            <person name="Xu K."/>
        </authorList>
    </citation>
    <scope>NUCLEOTIDE SEQUENCE</scope>
    <source>
        <strain evidence="3">A6</strain>
    </source>
</reference>
<organism evidence="3 4">
    <name type="scientific">Noviluteimonas lactosilytica</name>
    <dbReference type="NCBI Taxonomy" id="2888523"/>
    <lineage>
        <taxon>Bacteria</taxon>
        <taxon>Pseudomonadati</taxon>
        <taxon>Pseudomonadota</taxon>
        <taxon>Gammaproteobacteria</taxon>
        <taxon>Lysobacterales</taxon>
        <taxon>Lysobacteraceae</taxon>
        <taxon>Noviluteimonas</taxon>
    </lineage>
</organism>
<feature type="compositionally biased region" description="Basic and acidic residues" evidence="1">
    <location>
        <begin position="442"/>
        <end position="477"/>
    </location>
</feature>
<keyword evidence="4" id="KW-1185">Reference proteome</keyword>
<dbReference type="PANTHER" id="PTHR40269:SF1">
    <property type="entry name" value="OUTER MEMBRANE PROTEIN"/>
    <property type="match status" value="1"/>
</dbReference>
<keyword evidence="2" id="KW-0732">Signal</keyword>
<evidence type="ECO:0000256" key="2">
    <source>
        <dbReference type="SAM" id="SignalP"/>
    </source>
</evidence>
<feature type="compositionally biased region" description="Polar residues" evidence="1">
    <location>
        <begin position="554"/>
        <end position="566"/>
    </location>
</feature>
<feature type="compositionally biased region" description="Basic and acidic residues" evidence="1">
    <location>
        <begin position="410"/>
        <end position="434"/>
    </location>
</feature>
<dbReference type="PANTHER" id="PTHR40269">
    <property type="entry name" value="OUTER MEMBRANE PROTEIN-RELATED"/>
    <property type="match status" value="1"/>
</dbReference>
<dbReference type="Pfam" id="PF11737">
    <property type="entry name" value="DUF3300"/>
    <property type="match status" value="1"/>
</dbReference>
<dbReference type="PROSITE" id="PS51257">
    <property type="entry name" value="PROKAR_LIPOPROTEIN"/>
    <property type="match status" value="1"/>
</dbReference>
<dbReference type="Proteomes" id="UP001165293">
    <property type="component" value="Unassembled WGS sequence"/>
</dbReference>
<feature type="compositionally biased region" description="Basic and acidic residues" evidence="1">
    <location>
        <begin position="388"/>
        <end position="401"/>
    </location>
</feature>
<feature type="compositionally biased region" description="Basic and acidic residues" evidence="1">
    <location>
        <begin position="354"/>
        <end position="373"/>
    </location>
</feature>
<name>A0ABS8JDJ4_9GAMM</name>
<feature type="compositionally biased region" description="Basic and acidic residues" evidence="1">
    <location>
        <begin position="324"/>
        <end position="346"/>
    </location>
</feature>
<feature type="region of interest" description="Disordered" evidence="1">
    <location>
        <begin position="323"/>
        <end position="588"/>
    </location>
</feature>
<evidence type="ECO:0000313" key="4">
    <source>
        <dbReference type="Proteomes" id="UP001165293"/>
    </source>
</evidence>
<proteinExistence type="predicted"/>
<comment type="caution">
    <text evidence="3">The sequence shown here is derived from an EMBL/GenBank/DDBJ whole genome shotgun (WGS) entry which is preliminary data.</text>
</comment>
<dbReference type="RefSeq" id="WP_230525330.1">
    <property type="nucleotide sequence ID" value="NZ_JAJGAK010000001.1"/>
</dbReference>
<accession>A0ABS8JDJ4</accession>
<feature type="chain" id="PRO_5045365390" evidence="2">
    <location>
        <begin position="21"/>
        <end position="588"/>
    </location>
</feature>
<sequence length="588" mass="63593">MPTRRLLLPHLVVPIVLACAACSKEAPQAPAATPPAAATAAAPATPPAAASTAAAAPAAAADRVFSHEELAQMVAPIALYPDPLLAQVLMAATYPGDVADAATWSKANPKATGDAAVKQVADQPWDPSVQALAAFPQVLATLGQDPGWVQRLGDAFLSQPDDVMDAVQVLRHKAQDAGNLANNDYQKISTQPAPARVAEAPAAEAAQYDDSGAGAYSTPTQQAYTDTIVIESADPQVVYVPSYNPTTAYGAWSYPSYPPPYYPPPSAYYPVGTALARGLAWGTGVAIADSLWGDMDWNNNDVNINVSNYNSINSNRQISSNANRWEHNSLNRDGVPYRDQRSRDQYSNRLADSGSRDHLRGDDPARARQREQARQSMQGRGMEAPARTNREAQDRANRARQDIAQGGGRDAQRDRAQAAQRDRAQTAQRDRADAARAGGGRDAQRERAQAASQDRQRQAGQQRDHQRAQQQQRDRANQQRSAQQRQQASQHRQQGANNHASRDHARQQQQRQQRPHNDAFAGAQRPQQSRQQAQRGHASQGHSRSRAQSGGGRQQASHQVNRQPQRSGGGQQHARSGGAQRSGGGHRR</sequence>
<feature type="compositionally biased region" description="Low complexity" evidence="1">
    <location>
        <begin position="478"/>
        <end position="496"/>
    </location>
</feature>
<feature type="signal peptide" evidence="2">
    <location>
        <begin position="1"/>
        <end position="20"/>
    </location>
</feature>
<dbReference type="EMBL" id="JAJGAK010000001">
    <property type="protein sequence ID" value="MCC8361676.1"/>
    <property type="molecule type" value="Genomic_DNA"/>
</dbReference>
<evidence type="ECO:0000313" key="3">
    <source>
        <dbReference type="EMBL" id="MCC8361676.1"/>
    </source>
</evidence>
<dbReference type="InterPro" id="IPR021728">
    <property type="entry name" value="DUF3300"/>
</dbReference>
<feature type="compositionally biased region" description="Low complexity" evidence="1">
    <location>
        <begin position="521"/>
        <end position="542"/>
    </location>
</feature>